<dbReference type="GO" id="GO:0016020">
    <property type="term" value="C:membrane"/>
    <property type="evidence" value="ECO:0007669"/>
    <property type="project" value="InterPro"/>
</dbReference>
<dbReference type="AlphaFoldDB" id="A0A369XSD5"/>
<dbReference type="InterPro" id="IPR032255">
    <property type="entry name" value="HBM"/>
</dbReference>
<dbReference type="PROSITE" id="PS50885">
    <property type="entry name" value="HAMP"/>
    <property type="match status" value="1"/>
</dbReference>
<dbReference type="GO" id="GO:0007165">
    <property type="term" value="P:signal transduction"/>
    <property type="evidence" value="ECO:0007669"/>
    <property type="project" value="InterPro"/>
</dbReference>
<evidence type="ECO:0000313" key="4">
    <source>
        <dbReference type="EMBL" id="RDE50308.1"/>
    </source>
</evidence>
<dbReference type="EMBL" id="QPGA01000022">
    <property type="protein sequence ID" value="RDE50308.1"/>
    <property type="molecule type" value="Genomic_DNA"/>
</dbReference>
<dbReference type="Proteomes" id="UP000253831">
    <property type="component" value="Unassembled WGS sequence"/>
</dbReference>
<protein>
    <submittedName>
        <fullName evidence="4">HAMP domain-containing protein</fullName>
    </submittedName>
</protein>
<keyword evidence="2" id="KW-0812">Transmembrane</keyword>
<keyword evidence="2" id="KW-1133">Transmembrane helix</keyword>
<comment type="caution">
    <text evidence="4">The sequence shown here is derived from an EMBL/GenBank/DDBJ whole genome shotgun (WGS) entry which is preliminary data.</text>
</comment>
<gene>
    <name evidence="4" type="ORF">DVS81_12060</name>
</gene>
<reference evidence="4 5" key="1">
    <citation type="submission" date="2018-05" db="EMBL/GenBank/DDBJ databases">
        <title>Integrated omic analyses show evidence that a Ca. Accumulibacter phosphatis strain performs denitrification under micro-aerobic conditions.</title>
        <authorList>
            <person name="Camejo P.Y."/>
            <person name="Katherine M.D."/>
            <person name="Daniel N.R."/>
        </authorList>
    </citation>
    <scope>NUCLEOTIDE SEQUENCE [LARGE SCALE GENOMIC DNA]</scope>
    <source>
        <strain evidence="4">UW-LDO-IC</strain>
    </source>
</reference>
<dbReference type="SMART" id="SM01358">
    <property type="entry name" value="HBM"/>
    <property type="match status" value="1"/>
</dbReference>
<sequence length="572" mass="63140">MDRFFSRLRIGEKIGLGFVVIGLLFVGVAWHYHQTLATVLGDYRQLQVFEVRKSLALEIEIELAAVRDAEKGFLIEHREALVEETDKYLQTLNDKVAALATVDPDSRQTAASLQGLLSTYQENFHAVADAWRIMGLDENSGLQGSFRDKVHHLQELAANYNVDRLYTLLLQIRRSEKDLALRQDPVYRDQVRRLIAEFRQLLETSERQDAVSQKLLAELTIYATSFEPYAESALKGGNVSDGKGPFRDAAHRIEAVLNAYHVPKLETSVLQLRRREKDFLLRGDASYPPMVVEIADAIRAQITASVIAESDKSLLLGLLQDYQVDFLALVAQSASIATLSREMSAAADLVAPLVKQNVDQANQMMARRVVEITESSEASAQLSLIVVGCAIALGALLAVLITRRIVRRIQLMAGLLDDLAYGSPSHRVPTVKGGRDEINAMGESLNSLVEHRATFMRWWKESMAEVNARRELAGANSDEEKDEAMHDLRSAGIAKLQLLNAIRSRLLQHGERVLDISQGLQAAPGSVTEQDAKALEHAAKGMATLFEVLATEDTPSTPRSRTAASANGGDPA</sequence>
<feature type="compositionally biased region" description="Polar residues" evidence="1">
    <location>
        <begin position="553"/>
        <end position="565"/>
    </location>
</feature>
<feature type="domain" description="HAMP" evidence="3">
    <location>
        <begin position="403"/>
        <end position="457"/>
    </location>
</feature>
<organism evidence="4 5">
    <name type="scientific">Candidatus Accumulibacter meliphilus</name>
    <dbReference type="NCBI Taxonomy" id="2211374"/>
    <lineage>
        <taxon>Bacteria</taxon>
        <taxon>Pseudomonadati</taxon>
        <taxon>Pseudomonadota</taxon>
        <taxon>Betaproteobacteria</taxon>
        <taxon>Candidatus Accumulibacter</taxon>
    </lineage>
</organism>
<feature type="transmembrane region" description="Helical" evidence="2">
    <location>
        <begin position="382"/>
        <end position="402"/>
    </location>
</feature>
<evidence type="ECO:0000313" key="5">
    <source>
        <dbReference type="Proteomes" id="UP000253831"/>
    </source>
</evidence>
<feature type="region of interest" description="Disordered" evidence="1">
    <location>
        <begin position="551"/>
        <end position="572"/>
    </location>
</feature>
<keyword evidence="2" id="KW-0472">Membrane</keyword>
<evidence type="ECO:0000256" key="1">
    <source>
        <dbReference type="SAM" id="MobiDB-lite"/>
    </source>
</evidence>
<dbReference type="InterPro" id="IPR003660">
    <property type="entry name" value="HAMP_dom"/>
</dbReference>
<proteinExistence type="predicted"/>
<evidence type="ECO:0000259" key="3">
    <source>
        <dbReference type="PROSITE" id="PS50885"/>
    </source>
</evidence>
<name>A0A369XSD5_9PROT</name>
<evidence type="ECO:0000256" key="2">
    <source>
        <dbReference type="SAM" id="Phobius"/>
    </source>
</evidence>
<dbReference type="Gene3D" id="6.10.340.10">
    <property type="match status" value="1"/>
</dbReference>
<feature type="transmembrane region" description="Helical" evidence="2">
    <location>
        <begin position="14"/>
        <end position="32"/>
    </location>
</feature>
<accession>A0A369XSD5</accession>